<dbReference type="EMBL" id="AYYH01000001">
    <property type="protein sequence ID" value="KRN11531.1"/>
    <property type="molecule type" value="Genomic_DNA"/>
</dbReference>
<dbReference type="SUPFAM" id="SSF52540">
    <property type="entry name" value="P-loop containing nucleoside triphosphate hydrolases"/>
    <property type="match status" value="1"/>
</dbReference>
<feature type="coiled-coil region" evidence="1">
    <location>
        <begin position="440"/>
        <end position="485"/>
    </location>
</feature>
<evidence type="ECO:0000313" key="4">
    <source>
        <dbReference type="EMBL" id="KRN11531.1"/>
    </source>
</evidence>
<dbReference type="PATRIC" id="fig|1046596.6.peg.63"/>
<dbReference type="PANTHER" id="PTHR41259">
    <property type="entry name" value="DOUBLE-STRAND BREAK REPAIR RAD50 ATPASE, PUTATIVE-RELATED"/>
    <property type="match status" value="1"/>
</dbReference>
<keyword evidence="5" id="KW-1185">Reference proteome</keyword>
<organism evidence="4 5">
    <name type="scientific">Liquorilactobacillus mali KCTC 3596 = DSM 20444</name>
    <dbReference type="NCBI Taxonomy" id="1046596"/>
    <lineage>
        <taxon>Bacteria</taxon>
        <taxon>Bacillati</taxon>
        <taxon>Bacillota</taxon>
        <taxon>Bacilli</taxon>
        <taxon>Lactobacillales</taxon>
        <taxon>Lactobacillaceae</taxon>
        <taxon>Liquorilactobacillus</taxon>
    </lineage>
</organism>
<dbReference type="Proteomes" id="UP000050898">
    <property type="component" value="Unassembled WGS sequence"/>
</dbReference>
<evidence type="ECO:0000256" key="2">
    <source>
        <dbReference type="SAM" id="Phobius"/>
    </source>
</evidence>
<dbReference type="Pfam" id="PF13514">
    <property type="entry name" value="AAA_27"/>
    <property type="match status" value="1"/>
</dbReference>
<keyword evidence="2" id="KW-1133">Transmembrane helix</keyword>
<proteinExistence type="predicted"/>
<keyword evidence="1" id="KW-0175">Coiled coil</keyword>
<dbReference type="PANTHER" id="PTHR41259:SF1">
    <property type="entry name" value="DOUBLE-STRAND BREAK REPAIR RAD50 ATPASE, PUTATIVE-RELATED"/>
    <property type="match status" value="1"/>
</dbReference>
<dbReference type="Gene3D" id="3.40.50.300">
    <property type="entry name" value="P-loop containing nucleotide triphosphate hydrolases"/>
    <property type="match status" value="2"/>
</dbReference>
<feature type="domain" description="YhaN AAA" evidence="3">
    <location>
        <begin position="3"/>
        <end position="201"/>
    </location>
</feature>
<dbReference type="AlphaFoldDB" id="A0A0R2E857"/>
<name>A0A0R2E857_9LACO</name>
<keyword evidence="2" id="KW-0472">Membrane</keyword>
<keyword evidence="2" id="KW-0812">Transmembrane</keyword>
<dbReference type="InterPro" id="IPR038734">
    <property type="entry name" value="YhaN_AAA"/>
</dbReference>
<protein>
    <submittedName>
        <fullName evidence="4">DNA repair ATPase</fullName>
    </submittedName>
</protein>
<comment type="caution">
    <text evidence="4">The sequence shown here is derived from an EMBL/GenBank/DDBJ whole genome shotgun (WGS) entry which is preliminary data.</text>
</comment>
<gene>
    <name evidence="4" type="ORF">FD00_GL000062</name>
</gene>
<feature type="coiled-coil region" evidence="1">
    <location>
        <begin position="275"/>
        <end position="309"/>
    </location>
</feature>
<sequence>MTMKILEANIYGYGRFVDRHFDISNDFQVVTGENESGKSTFMSFISSILFGFPTKREKNESYVPKKGSIYGGNLVVLQHGQKYLIERINSDKGNNLSIVNKQNDEKIPESILKKWLSGIDKQLFNEIYAVNQTGLRAILDLKPNELERNFYSIATSGSQEIFEMQKKFLKAAGELYKPNGRVPKINVMLKDYDRQQKNLQHLINRMDESKQLEEKIVELQEQNSLFQQEKGQYEQKVLELQQLISSWDSYQEMLSTSKMVTGNKAKITLAVFEQIQLQNNKINAIEETLNSLEKQMAHVKSQLEEKNFAELDFYLRNKDDFDKLFVSLSSSRNQSKQATDNTKILSRRNKKSKNSENNLMFFGILGISILILFFVSNVVIKSIGLIGIIVGIYGFSKTIKKNSDNKPDSRLEQISRQNNFDFCKEELGLSTDYPENLKKILNFQNQIKEQQNHKDEYEAKKRFLIQEQNDKLSKLRQEQIQLDTQLKEFGYDNFTVLRNTYFQQQNQIETESKLHGLKSQIPSSVIGKLKKYSSQNEIEEEKDYVSNEFKLKKDDYDKRLELVINYKIQLEKIGDSNEIAVLQQEAANQRAQINTKIEEWLALSLTDRWLDDYLGKLSKNRLPQVINLATNFFERLTRGHFTSIILKESQFILQTSDNQSFKVTELSRATAEQLYLSMRLAFVVTFNKKIGLPIIIDDGFVNFDRKRKFQIIDLLLEISTETQILCFTVDISAICDKVSNEGILVI</sequence>
<feature type="transmembrane region" description="Helical" evidence="2">
    <location>
        <begin position="357"/>
        <end position="374"/>
    </location>
</feature>
<reference evidence="4 5" key="1">
    <citation type="journal article" date="2015" name="Genome Announc.">
        <title>Expanding the biotechnology potential of lactobacilli through comparative genomics of 213 strains and associated genera.</title>
        <authorList>
            <person name="Sun Z."/>
            <person name="Harris H.M."/>
            <person name="McCann A."/>
            <person name="Guo C."/>
            <person name="Argimon S."/>
            <person name="Zhang W."/>
            <person name="Yang X."/>
            <person name="Jeffery I.B."/>
            <person name="Cooney J.C."/>
            <person name="Kagawa T.F."/>
            <person name="Liu W."/>
            <person name="Song Y."/>
            <person name="Salvetti E."/>
            <person name="Wrobel A."/>
            <person name="Rasinkangas P."/>
            <person name="Parkhill J."/>
            <person name="Rea M.C."/>
            <person name="O'Sullivan O."/>
            <person name="Ritari J."/>
            <person name="Douillard F.P."/>
            <person name="Paul Ross R."/>
            <person name="Yang R."/>
            <person name="Briner A.E."/>
            <person name="Felis G.E."/>
            <person name="de Vos W.M."/>
            <person name="Barrangou R."/>
            <person name="Klaenhammer T.R."/>
            <person name="Caufield P.W."/>
            <person name="Cui Y."/>
            <person name="Zhang H."/>
            <person name="O'Toole P.W."/>
        </authorList>
    </citation>
    <scope>NUCLEOTIDE SEQUENCE [LARGE SCALE GENOMIC DNA]</scope>
    <source>
        <strain evidence="4 5">DSM 20444</strain>
    </source>
</reference>
<accession>A0A0R2E857</accession>
<evidence type="ECO:0000259" key="3">
    <source>
        <dbReference type="Pfam" id="PF13514"/>
    </source>
</evidence>
<evidence type="ECO:0000313" key="5">
    <source>
        <dbReference type="Proteomes" id="UP000050898"/>
    </source>
</evidence>
<dbReference type="InterPro" id="IPR027417">
    <property type="entry name" value="P-loop_NTPase"/>
</dbReference>
<evidence type="ECO:0000256" key="1">
    <source>
        <dbReference type="SAM" id="Coils"/>
    </source>
</evidence>
<feature type="coiled-coil region" evidence="1">
    <location>
        <begin position="189"/>
        <end position="236"/>
    </location>
</feature>